<dbReference type="AlphaFoldDB" id="A0A6A4Q944"/>
<dbReference type="EMBL" id="WOCE01000007">
    <property type="protein sequence ID" value="KAE9610725.1"/>
    <property type="molecule type" value="Genomic_DNA"/>
</dbReference>
<dbReference type="PANTHER" id="PTHR33181">
    <property type="entry name" value="OS01G0778500 PROTEIN"/>
    <property type="match status" value="1"/>
</dbReference>
<comment type="caution">
    <text evidence="1">The sequence shown here is derived from an EMBL/GenBank/DDBJ whole genome shotgun (WGS) entry which is preliminary data.</text>
</comment>
<accession>A0A6A4Q944</accession>
<dbReference type="OrthoDB" id="661559at2759"/>
<proteinExistence type="predicted"/>
<dbReference type="PANTHER" id="PTHR33181:SF7">
    <property type="entry name" value="OS07G0572400 PROTEIN"/>
    <property type="match status" value="1"/>
</dbReference>
<reference evidence="2" key="1">
    <citation type="journal article" date="2020" name="Nat. Commun.">
        <title>Genome sequence of the cluster root forming white lupin.</title>
        <authorList>
            <person name="Hufnagel B."/>
            <person name="Marques A."/>
            <person name="Soriano A."/>
            <person name="Marques L."/>
            <person name="Divol F."/>
            <person name="Doumas P."/>
            <person name="Sallet E."/>
            <person name="Mancinotti D."/>
            <person name="Carrere S."/>
            <person name="Marande W."/>
            <person name="Arribat S."/>
            <person name="Keller J."/>
            <person name="Huneau C."/>
            <person name="Blein T."/>
            <person name="Aime D."/>
            <person name="Laguerre M."/>
            <person name="Taylor J."/>
            <person name="Schubert V."/>
            <person name="Nelson M."/>
            <person name="Geu-Flores F."/>
            <person name="Crespi M."/>
            <person name="Gallardo-Guerrero K."/>
            <person name="Delaux P.-M."/>
            <person name="Salse J."/>
            <person name="Berges H."/>
            <person name="Guyot R."/>
            <person name="Gouzy J."/>
            <person name="Peret B."/>
        </authorList>
    </citation>
    <scope>NUCLEOTIDE SEQUENCE [LARGE SCALE GENOMIC DNA]</scope>
    <source>
        <strain evidence="2">cv. Amiga</strain>
    </source>
</reference>
<evidence type="ECO:0000313" key="2">
    <source>
        <dbReference type="Proteomes" id="UP000447434"/>
    </source>
</evidence>
<name>A0A6A4Q944_LUPAL</name>
<gene>
    <name evidence="1" type="ORF">Lalb_Chr07g0189661</name>
</gene>
<evidence type="ECO:0000313" key="1">
    <source>
        <dbReference type="EMBL" id="KAE9610725.1"/>
    </source>
</evidence>
<dbReference type="Proteomes" id="UP000447434">
    <property type="component" value="Chromosome 7"/>
</dbReference>
<organism evidence="1 2">
    <name type="scientific">Lupinus albus</name>
    <name type="common">White lupine</name>
    <name type="synonym">Lupinus termis</name>
    <dbReference type="NCBI Taxonomy" id="3870"/>
    <lineage>
        <taxon>Eukaryota</taxon>
        <taxon>Viridiplantae</taxon>
        <taxon>Streptophyta</taxon>
        <taxon>Embryophyta</taxon>
        <taxon>Tracheophyta</taxon>
        <taxon>Spermatophyta</taxon>
        <taxon>Magnoliopsida</taxon>
        <taxon>eudicotyledons</taxon>
        <taxon>Gunneridae</taxon>
        <taxon>Pentapetalae</taxon>
        <taxon>rosids</taxon>
        <taxon>fabids</taxon>
        <taxon>Fabales</taxon>
        <taxon>Fabaceae</taxon>
        <taxon>Papilionoideae</taxon>
        <taxon>50 kb inversion clade</taxon>
        <taxon>genistoids sensu lato</taxon>
        <taxon>core genistoids</taxon>
        <taxon>Genisteae</taxon>
        <taxon>Lupinus</taxon>
    </lineage>
</organism>
<keyword evidence="2" id="KW-1185">Reference proteome</keyword>
<protein>
    <submittedName>
        <fullName evidence="1">Uncharacterized protein</fullName>
    </submittedName>
</protein>
<sequence length="63" mass="7141">MACLGSLFTPLKKLWTRLHSKNKKRKGISILYQDVMSCPSEDVHVLWSMLVESGSAHHSSRSK</sequence>